<dbReference type="Proteomes" id="UP000290204">
    <property type="component" value="Unassembled WGS sequence"/>
</dbReference>
<dbReference type="GO" id="GO:0016798">
    <property type="term" value="F:hydrolase activity, acting on glycosyl bonds"/>
    <property type="evidence" value="ECO:0007669"/>
    <property type="project" value="UniProtKB-KW"/>
</dbReference>
<evidence type="ECO:0000313" key="5">
    <source>
        <dbReference type="EMBL" id="RXK61890.1"/>
    </source>
</evidence>
<dbReference type="InterPro" id="IPR019492">
    <property type="entry name" value="Cyclo-malto-dextrinase_C"/>
</dbReference>
<keyword evidence="6" id="KW-1185">Reference proteome</keyword>
<evidence type="ECO:0000256" key="1">
    <source>
        <dbReference type="ARBA" id="ARBA00022801"/>
    </source>
</evidence>
<dbReference type="InterPro" id="IPR006047">
    <property type="entry name" value="GH13_cat_dom"/>
</dbReference>
<dbReference type="OrthoDB" id="9806009at2"/>
<accession>A0A4Q1CLN3</accession>
<dbReference type="AlphaFoldDB" id="A0A4Q1CLN3"/>
<evidence type="ECO:0000256" key="2">
    <source>
        <dbReference type="ARBA" id="ARBA00023295"/>
    </source>
</evidence>
<proteinExistence type="predicted"/>
<keyword evidence="3" id="KW-0732">Signal</keyword>
<sequence length="618" mass="71174">MRKRLFILQLLLTAVTFSFAQNSYELYPSNWWVGMKYNKIQLMIRGNDVGKHSGFAIRYSGVTLNKVNKFSNSNYVILDISIAATAKPGTIGIRSVNANGKQSNFEFDLVPRRKGNGTSYANGATSSDLMYLIMPDRFSNGDPSNDRVPGMKDQTLRRDTVFNRHGGDLKGIQNHLNYFTDLGVTTLWLNPIIENDMAERTEHGYAFTNHYKVDRRLGGNEAYRTLINAAHAKGIKIIQDAVYNHVGIDHILFKDQPDSTWFHRWPKFTQTNYKDQALFDPYAAMVDKKIMSDGWFVTSMPDWDQSNLFVQNFLIQHALWTVEQFGIDGWRIDTYAYNDLAFMNRCNKALYDEYPRISIFGETWVHGVPNQSFFCENKYTIPYKSNLQATTDFQLLFYGIKAACNEKFGWTDGVNKLYTTTAQDFLYKDPMRQVIFLDNHDLPRFYSVVGEDTSKYKMAFAWMLTFRGIPQMYYGNEILMTGFTSPNDGYVRQDFPGGWDGDKENKFTAAGRTEKENKLFNYIKRLANFRKTSSAIKTGKLMQFIPVDGVYVYFRYDAKQTVMCVMNTNAEPKTIDLSRFAERMNGYRSAVDVAAGIEFKLEKELQLMPVSNLVLELK</sequence>
<dbReference type="Gene3D" id="2.60.40.1180">
    <property type="entry name" value="Golgi alpha-mannosidase II"/>
    <property type="match status" value="1"/>
</dbReference>
<dbReference type="GO" id="GO:0005975">
    <property type="term" value="P:carbohydrate metabolic process"/>
    <property type="evidence" value="ECO:0007669"/>
    <property type="project" value="InterPro"/>
</dbReference>
<evidence type="ECO:0000256" key="3">
    <source>
        <dbReference type="SAM" id="SignalP"/>
    </source>
</evidence>
<name>A0A4Q1CLN3_9BACT</name>
<dbReference type="RefSeq" id="WP_129129262.1">
    <property type="nucleotide sequence ID" value="NZ_SDHW01000001.1"/>
</dbReference>
<dbReference type="Gene3D" id="2.60.40.10">
    <property type="entry name" value="Immunoglobulins"/>
    <property type="match status" value="1"/>
</dbReference>
<dbReference type="SUPFAM" id="SSF81296">
    <property type="entry name" value="E set domains"/>
    <property type="match status" value="1"/>
</dbReference>
<feature type="chain" id="PRO_5020856849" evidence="3">
    <location>
        <begin position="21"/>
        <end position="618"/>
    </location>
</feature>
<dbReference type="InterPro" id="IPR014756">
    <property type="entry name" value="Ig_E-set"/>
</dbReference>
<dbReference type="Pfam" id="PF09087">
    <property type="entry name" value="Cyc-maltodext_N"/>
    <property type="match status" value="1"/>
</dbReference>
<dbReference type="CDD" id="cd11340">
    <property type="entry name" value="AmyAc_bac_CMD_like_3"/>
    <property type="match status" value="1"/>
</dbReference>
<dbReference type="SUPFAM" id="SSF51445">
    <property type="entry name" value="(Trans)glycosidases"/>
    <property type="match status" value="1"/>
</dbReference>
<dbReference type="Pfam" id="PF00128">
    <property type="entry name" value="Alpha-amylase"/>
    <property type="match status" value="1"/>
</dbReference>
<protein>
    <submittedName>
        <fullName evidence="5">Alpha-amylase</fullName>
    </submittedName>
</protein>
<reference evidence="5 6" key="1">
    <citation type="submission" date="2019-01" db="EMBL/GenBank/DDBJ databases">
        <title>Lacibacter sp. strain TTM-7.</title>
        <authorList>
            <person name="Chen W.-M."/>
        </authorList>
    </citation>
    <scope>NUCLEOTIDE SEQUENCE [LARGE SCALE GENOMIC DNA]</scope>
    <source>
        <strain evidence="5 6">TTM-7</strain>
    </source>
</reference>
<dbReference type="InterPro" id="IPR013780">
    <property type="entry name" value="Glyco_hydro_b"/>
</dbReference>
<dbReference type="SUPFAM" id="SSF51011">
    <property type="entry name" value="Glycosyl hydrolase domain"/>
    <property type="match status" value="1"/>
</dbReference>
<dbReference type="EMBL" id="SDHW01000001">
    <property type="protein sequence ID" value="RXK61890.1"/>
    <property type="molecule type" value="Genomic_DNA"/>
</dbReference>
<keyword evidence="2" id="KW-0326">Glycosidase</keyword>
<dbReference type="InterPro" id="IPR015171">
    <property type="entry name" value="Cyc-maltodext_N"/>
</dbReference>
<dbReference type="Gene3D" id="3.20.20.80">
    <property type="entry name" value="Glycosidases"/>
    <property type="match status" value="1"/>
</dbReference>
<gene>
    <name evidence="5" type="ORF">ESA94_02410</name>
</gene>
<keyword evidence="1" id="KW-0378">Hydrolase</keyword>
<feature type="signal peptide" evidence="3">
    <location>
        <begin position="1"/>
        <end position="20"/>
    </location>
</feature>
<evidence type="ECO:0000259" key="4">
    <source>
        <dbReference type="SMART" id="SM00642"/>
    </source>
</evidence>
<organism evidence="5 6">
    <name type="scientific">Lacibacter luteus</name>
    <dbReference type="NCBI Taxonomy" id="2508719"/>
    <lineage>
        <taxon>Bacteria</taxon>
        <taxon>Pseudomonadati</taxon>
        <taxon>Bacteroidota</taxon>
        <taxon>Chitinophagia</taxon>
        <taxon>Chitinophagales</taxon>
        <taxon>Chitinophagaceae</taxon>
        <taxon>Lacibacter</taxon>
    </lineage>
</organism>
<dbReference type="PANTHER" id="PTHR10357">
    <property type="entry name" value="ALPHA-AMYLASE FAMILY MEMBER"/>
    <property type="match status" value="1"/>
</dbReference>
<feature type="domain" description="Glycosyl hydrolase family 13 catalytic" evidence="4">
    <location>
        <begin position="132"/>
        <end position="530"/>
    </location>
</feature>
<comment type="caution">
    <text evidence="5">The sequence shown here is derived from an EMBL/GenBank/DDBJ whole genome shotgun (WGS) entry which is preliminary data.</text>
</comment>
<evidence type="ECO:0000313" key="6">
    <source>
        <dbReference type="Proteomes" id="UP000290204"/>
    </source>
</evidence>
<dbReference type="InterPro" id="IPR017853">
    <property type="entry name" value="GH"/>
</dbReference>
<dbReference type="InterPro" id="IPR013783">
    <property type="entry name" value="Ig-like_fold"/>
</dbReference>
<dbReference type="Pfam" id="PF10438">
    <property type="entry name" value="Cyc-maltodext_C"/>
    <property type="match status" value="1"/>
</dbReference>
<dbReference type="PANTHER" id="PTHR10357:SF210">
    <property type="entry name" value="MALTODEXTRIN GLUCOSIDASE"/>
    <property type="match status" value="1"/>
</dbReference>
<dbReference type="SMART" id="SM00642">
    <property type="entry name" value="Aamy"/>
    <property type="match status" value="1"/>
</dbReference>